<sequence>MERLLLQYEVEQWLYREAEYLDHLDFQSWLALMAQDVVYQMPICMNVADTRSAQDYSRETFIFNDDRNTLQMRVDRLNTDFAWAESPPSRTRRLVTNVRLVEVEPEITVLCNVLIYRSRGADIEADLISGERKDVLRREGDSLKLVRRWFLIDQTTINTRNFAIFV</sequence>
<comment type="caution">
    <text evidence="3">The sequence shown here is derived from an EMBL/GenBank/DDBJ whole genome shotgun (WGS) entry which is preliminary data.</text>
</comment>
<evidence type="ECO:0000313" key="4">
    <source>
        <dbReference type="Proteomes" id="UP000242972"/>
    </source>
</evidence>
<comment type="similarity">
    <text evidence="1">Belongs to the bacterial ring-hydroxylating dioxygenase beta subunit family.</text>
</comment>
<dbReference type="Pfam" id="PF00866">
    <property type="entry name" value="Ring_hydroxyl_B"/>
    <property type="match status" value="1"/>
</dbReference>
<dbReference type="EMBL" id="PXYW01000016">
    <property type="protein sequence ID" value="PSR33810.1"/>
    <property type="molecule type" value="Genomic_DNA"/>
</dbReference>
<gene>
    <name evidence="3" type="ORF">C7B46_08150</name>
</gene>
<keyword evidence="2" id="KW-0560">Oxidoreductase</keyword>
<evidence type="ECO:0000313" key="3">
    <source>
        <dbReference type="EMBL" id="PSR33810.1"/>
    </source>
</evidence>
<dbReference type="Gene3D" id="3.10.450.50">
    <property type="match status" value="1"/>
</dbReference>
<dbReference type="InterPro" id="IPR032710">
    <property type="entry name" value="NTF2-like_dom_sf"/>
</dbReference>
<reference evidence="3 4" key="1">
    <citation type="journal article" date="2014" name="BMC Genomics">
        <title>Comparison of environmental and isolate Sulfobacillus genomes reveals diverse carbon, sulfur, nitrogen, and hydrogen metabolisms.</title>
        <authorList>
            <person name="Justice N.B."/>
            <person name="Norman A."/>
            <person name="Brown C.T."/>
            <person name="Singh A."/>
            <person name="Thomas B.C."/>
            <person name="Banfield J.F."/>
        </authorList>
    </citation>
    <scope>NUCLEOTIDE SEQUENCE [LARGE SCALE GENOMIC DNA]</scope>
    <source>
        <strain evidence="3">AMDSBA4</strain>
    </source>
</reference>
<dbReference type="PANTHER" id="PTHR41534">
    <property type="entry name" value="BLR3401 PROTEIN"/>
    <property type="match status" value="1"/>
</dbReference>
<organism evidence="3 4">
    <name type="scientific">Sulfobacillus benefaciens</name>
    <dbReference type="NCBI Taxonomy" id="453960"/>
    <lineage>
        <taxon>Bacteria</taxon>
        <taxon>Bacillati</taxon>
        <taxon>Bacillota</taxon>
        <taxon>Clostridia</taxon>
        <taxon>Eubacteriales</taxon>
        <taxon>Clostridiales Family XVII. Incertae Sedis</taxon>
        <taxon>Sulfobacillus</taxon>
    </lineage>
</organism>
<dbReference type="GO" id="GO:0019380">
    <property type="term" value="P:3-phenylpropionate catabolic process"/>
    <property type="evidence" value="ECO:0007669"/>
    <property type="project" value="TreeGrafter"/>
</dbReference>
<dbReference type="InterPro" id="IPR000391">
    <property type="entry name" value="Rng_hydr_dOase-bsu"/>
</dbReference>
<dbReference type="Proteomes" id="UP000242972">
    <property type="component" value="Unassembled WGS sequence"/>
</dbReference>
<evidence type="ECO:0008006" key="5">
    <source>
        <dbReference type="Google" id="ProtNLM"/>
    </source>
</evidence>
<dbReference type="NCBIfam" id="NF007479">
    <property type="entry name" value="PRK10069.1"/>
    <property type="match status" value="1"/>
</dbReference>
<dbReference type="PANTHER" id="PTHR41534:SF2">
    <property type="entry name" value="3-PHENYLPROPIONATE_CINNAMIC ACID DIOXYGENASE SUBUNIT BETA"/>
    <property type="match status" value="1"/>
</dbReference>
<dbReference type="AlphaFoldDB" id="A0A2T2XH57"/>
<evidence type="ECO:0000256" key="2">
    <source>
        <dbReference type="ARBA" id="ARBA00023002"/>
    </source>
</evidence>
<protein>
    <recommendedName>
        <fullName evidence="5">Aromatic-ring-hydroxylating dioxygenase subunit beta</fullName>
    </recommendedName>
</protein>
<dbReference type="GO" id="GO:0016491">
    <property type="term" value="F:oxidoreductase activity"/>
    <property type="evidence" value="ECO:0007669"/>
    <property type="project" value="UniProtKB-KW"/>
</dbReference>
<proteinExistence type="inferred from homology"/>
<name>A0A2T2XH57_9FIRM</name>
<evidence type="ECO:0000256" key="1">
    <source>
        <dbReference type="ARBA" id="ARBA00009570"/>
    </source>
</evidence>
<dbReference type="CDD" id="cd00667">
    <property type="entry name" value="ring_hydroxylating_dioxygenases_beta"/>
    <property type="match status" value="1"/>
</dbReference>
<accession>A0A2T2XH57</accession>
<dbReference type="SUPFAM" id="SSF54427">
    <property type="entry name" value="NTF2-like"/>
    <property type="match status" value="1"/>
</dbReference>